<gene>
    <name evidence="3" type="primary">LOC103174852</name>
</gene>
<evidence type="ECO:0000259" key="2">
    <source>
        <dbReference type="Pfam" id="PF13837"/>
    </source>
</evidence>
<reference evidence="3" key="5">
    <citation type="submission" date="2025-09" db="UniProtKB">
        <authorList>
            <consortium name="Ensembl"/>
        </authorList>
    </citation>
    <scope>IDENTIFICATION</scope>
</reference>
<reference evidence="4" key="3">
    <citation type="journal article" date="2014" name="Nature">
        <title>Elephant shark genome provides unique insights into gnathostome evolution.</title>
        <authorList>
            <consortium name="International Elephant Shark Genome Sequencing Consortium"/>
            <person name="Venkatesh B."/>
            <person name="Lee A.P."/>
            <person name="Ravi V."/>
            <person name="Maurya A.K."/>
            <person name="Lian M.M."/>
            <person name="Swann J.B."/>
            <person name="Ohta Y."/>
            <person name="Flajnik M.F."/>
            <person name="Sutoh Y."/>
            <person name="Kasahara M."/>
            <person name="Hoon S."/>
            <person name="Gangu V."/>
            <person name="Roy S.W."/>
            <person name="Irimia M."/>
            <person name="Korzh V."/>
            <person name="Kondrychyn I."/>
            <person name="Lim Z.W."/>
            <person name="Tay B.H."/>
            <person name="Tohari S."/>
            <person name="Kong K.W."/>
            <person name="Ho S."/>
            <person name="Lorente-Galdos B."/>
            <person name="Quilez J."/>
            <person name="Marques-Bonet T."/>
            <person name="Raney B.J."/>
            <person name="Ingham P.W."/>
            <person name="Tay A."/>
            <person name="Hillier L.W."/>
            <person name="Minx P."/>
            <person name="Boehm T."/>
            <person name="Wilson R.K."/>
            <person name="Brenner S."/>
            <person name="Warren W.C."/>
        </authorList>
    </citation>
    <scope>NUCLEOTIDE SEQUENCE [LARGE SCALE GENOMIC DNA]</scope>
</reference>
<sequence length="265" mass="31033">MTRRASKNWAEREIRGLLAVWQEREVQEQLAGAVRNREVFLGISHSLQRLGVQRDWKQCRAKVKNLKYEYRSMVSRRRVGRRGKAMRFYQEMDSVLGRRPPPQPQASGLLGEHLNVVIKEEEEAEDSASAQPPDFVTAETEGPVEEQRLNTVSEDPATTSPKEPEPQQEQQHDSSSPRKRLRPKKGSLLQRHLGTIISSFLDYQRKAEERFYKWEEERRREEREHEMRIIQLLLDHSRCSLSHTPDSPEYLQHHSHVFTPPPSNN</sequence>
<protein>
    <submittedName>
        <fullName evidence="3">Myb/SANT-like DNA-binding domain-containing protein 1</fullName>
    </submittedName>
</protein>
<dbReference type="PANTHER" id="PTHR47595">
    <property type="entry name" value="HEAT SHOCK 70 KDA PROTEIN 14"/>
    <property type="match status" value="1"/>
</dbReference>
<feature type="compositionally biased region" description="Polar residues" evidence="1">
    <location>
        <begin position="149"/>
        <end position="159"/>
    </location>
</feature>
<dbReference type="InterPro" id="IPR044822">
    <property type="entry name" value="Myb_DNA-bind_4"/>
</dbReference>
<dbReference type="Gene3D" id="1.10.10.60">
    <property type="entry name" value="Homeodomain-like"/>
    <property type="match status" value="1"/>
</dbReference>
<evidence type="ECO:0000256" key="1">
    <source>
        <dbReference type="SAM" id="MobiDB-lite"/>
    </source>
</evidence>
<dbReference type="PANTHER" id="PTHR47595:SF1">
    <property type="entry name" value="MYB_SANT-LIKE DNA-BINDING DOMAIN-CONTAINING PROTEIN"/>
    <property type="match status" value="1"/>
</dbReference>
<dbReference type="Ensembl" id="ENSCMIT00000026831.1">
    <property type="protein sequence ID" value="ENSCMIP00000026401.1"/>
    <property type="gene ID" value="ENSCMIG00000011568.1"/>
</dbReference>
<reference evidence="3" key="4">
    <citation type="submission" date="2025-08" db="UniProtKB">
        <authorList>
            <consortium name="Ensembl"/>
        </authorList>
    </citation>
    <scope>IDENTIFICATION</scope>
</reference>
<keyword evidence="4" id="KW-1185">Reference proteome</keyword>
<name>A0A4W3IG11_CALMI</name>
<accession>A0A4W3IG11</accession>
<dbReference type="AlphaFoldDB" id="A0A4W3IG11"/>
<dbReference type="GeneTree" id="ENSGT00940000164461"/>
<dbReference type="Proteomes" id="UP000314986">
    <property type="component" value="Unassembled WGS sequence"/>
</dbReference>
<proteinExistence type="predicted"/>
<feature type="compositionally biased region" description="Basic and acidic residues" evidence="1">
    <location>
        <begin position="162"/>
        <end position="176"/>
    </location>
</feature>
<dbReference type="Pfam" id="PF13837">
    <property type="entry name" value="Myb_DNA-bind_4"/>
    <property type="match status" value="1"/>
</dbReference>
<dbReference type="FunFam" id="1.10.10.60:FF:000032">
    <property type="entry name" value="Zinc finger and SCAN domain-containing 20"/>
    <property type="match status" value="1"/>
</dbReference>
<reference evidence="4" key="1">
    <citation type="journal article" date="2006" name="Science">
        <title>Ancient noncoding elements conserved in the human genome.</title>
        <authorList>
            <person name="Venkatesh B."/>
            <person name="Kirkness E.F."/>
            <person name="Loh Y.H."/>
            <person name="Halpern A.L."/>
            <person name="Lee A.P."/>
            <person name="Johnson J."/>
            <person name="Dandona N."/>
            <person name="Viswanathan L.D."/>
            <person name="Tay A."/>
            <person name="Venter J.C."/>
            <person name="Strausberg R.L."/>
            <person name="Brenner S."/>
        </authorList>
    </citation>
    <scope>NUCLEOTIDE SEQUENCE [LARGE SCALE GENOMIC DNA]</scope>
</reference>
<organism evidence="3 4">
    <name type="scientific">Callorhinchus milii</name>
    <name type="common">Ghost shark</name>
    <dbReference type="NCBI Taxonomy" id="7868"/>
    <lineage>
        <taxon>Eukaryota</taxon>
        <taxon>Metazoa</taxon>
        <taxon>Chordata</taxon>
        <taxon>Craniata</taxon>
        <taxon>Vertebrata</taxon>
        <taxon>Chondrichthyes</taxon>
        <taxon>Holocephali</taxon>
        <taxon>Chimaeriformes</taxon>
        <taxon>Callorhinchidae</taxon>
        <taxon>Callorhinchus</taxon>
    </lineage>
</organism>
<evidence type="ECO:0000313" key="4">
    <source>
        <dbReference type="Proteomes" id="UP000314986"/>
    </source>
</evidence>
<reference evidence="4" key="2">
    <citation type="journal article" date="2007" name="PLoS Biol.">
        <title>Survey sequencing and comparative analysis of the elephant shark (Callorhinchus milii) genome.</title>
        <authorList>
            <person name="Venkatesh B."/>
            <person name="Kirkness E.F."/>
            <person name="Loh Y.H."/>
            <person name="Halpern A.L."/>
            <person name="Lee A.P."/>
            <person name="Johnson J."/>
            <person name="Dandona N."/>
            <person name="Viswanathan L.D."/>
            <person name="Tay A."/>
            <person name="Venter J.C."/>
            <person name="Strausberg R.L."/>
            <person name="Brenner S."/>
        </authorList>
    </citation>
    <scope>NUCLEOTIDE SEQUENCE [LARGE SCALE GENOMIC DNA]</scope>
</reference>
<evidence type="ECO:0000313" key="3">
    <source>
        <dbReference type="Ensembl" id="ENSCMIP00000026401.1"/>
    </source>
</evidence>
<feature type="region of interest" description="Disordered" evidence="1">
    <location>
        <begin position="121"/>
        <end position="189"/>
    </location>
</feature>
<feature type="region of interest" description="Disordered" evidence="1">
    <location>
        <begin position="245"/>
        <end position="265"/>
    </location>
</feature>
<feature type="domain" description="Myb/SANT-like DNA-binding" evidence="2">
    <location>
        <begin position="7"/>
        <end position="94"/>
    </location>
</feature>